<evidence type="ECO:0000259" key="5">
    <source>
        <dbReference type="Pfam" id="PF14392"/>
    </source>
</evidence>
<dbReference type="AlphaFoldDB" id="A0A803QN60"/>
<evidence type="ECO:0000259" key="4">
    <source>
        <dbReference type="Pfam" id="PF14111"/>
    </source>
</evidence>
<name>A0A803QN60_CANSA</name>
<dbReference type="PANTHER" id="PTHR31286:SF183">
    <property type="entry name" value="CCHC-TYPE DOMAIN-CONTAINING PROTEIN"/>
    <property type="match status" value="1"/>
</dbReference>
<protein>
    <recommendedName>
        <fullName evidence="8">CCHC-type domain-containing protein</fullName>
    </recommendedName>
</protein>
<feature type="domain" description="Reverse transcriptase" evidence="1">
    <location>
        <begin position="794"/>
        <end position="864"/>
    </location>
</feature>
<feature type="domain" description="RNase H type-1" evidence="3">
    <location>
        <begin position="1025"/>
        <end position="1146"/>
    </location>
</feature>
<reference evidence="6" key="1">
    <citation type="submission" date="2021-03" db="UniProtKB">
        <authorList>
            <consortium name="EnsemblPlants"/>
        </authorList>
    </citation>
    <scope>IDENTIFICATION</scope>
</reference>
<dbReference type="PANTHER" id="PTHR31286">
    <property type="entry name" value="GLYCINE-RICH CELL WALL STRUCTURAL PROTEIN 1.8-LIKE"/>
    <property type="match status" value="1"/>
</dbReference>
<dbReference type="InterPro" id="IPR025836">
    <property type="entry name" value="Zn_knuckle_CX2CX4HX4C"/>
</dbReference>
<dbReference type="EnsemblPlants" id="evm.model.10.283">
    <property type="protein sequence ID" value="cds.evm.model.10.283"/>
    <property type="gene ID" value="evm.TU.10.283"/>
</dbReference>
<feature type="domain" description="Zinc knuckle CX2CX4HX4C" evidence="5">
    <location>
        <begin position="183"/>
        <end position="229"/>
    </location>
</feature>
<dbReference type="Pfam" id="PF13456">
    <property type="entry name" value="RVT_3"/>
    <property type="match status" value="1"/>
</dbReference>
<organism evidence="6 7">
    <name type="scientific">Cannabis sativa</name>
    <name type="common">Hemp</name>
    <name type="synonym">Marijuana</name>
    <dbReference type="NCBI Taxonomy" id="3483"/>
    <lineage>
        <taxon>Eukaryota</taxon>
        <taxon>Viridiplantae</taxon>
        <taxon>Streptophyta</taxon>
        <taxon>Embryophyta</taxon>
        <taxon>Tracheophyta</taxon>
        <taxon>Spermatophyta</taxon>
        <taxon>Magnoliopsida</taxon>
        <taxon>eudicotyledons</taxon>
        <taxon>Gunneridae</taxon>
        <taxon>Pentapetalae</taxon>
        <taxon>rosids</taxon>
        <taxon>fabids</taxon>
        <taxon>Rosales</taxon>
        <taxon>Cannabaceae</taxon>
        <taxon>Cannabis</taxon>
    </lineage>
</organism>
<evidence type="ECO:0000259" key="3">
    <source>
        <dbReference type="Pfam" id="PF13456"/>
    </source>
</evidence>
<accession>A0A803QN60</accession>
<dbReference type="SUPFAM" id="SSF56219">
    <property type="entry name" value="DNase I-like"/>
    <property type="match status" value="1"/>
</dbReference>
<dbReference type="Pfam" id="PF00078">
    <property type="entry name" value="RVT_1"/>
    <property type="match status" value="1"/>
</dbReference>
<evidence type="ECO:0008006" key="8">
    <source>
        <dbReference type="Google" id="ProtNLM"/>
    </source>
</evidence>
<evidence type="ECO:0000313" key="7">
    <source>
        <dbReference type="Proteomes" id="UP000596661"/>
    </source>
</evidence>
<dbReference type="EMBL" id="UZAU01000790">
    <property type="status" value="NOT_ANNOTATED_CDS"/>
    <property type="molecule type" value="Genomic_DNA"/>
</dbReference>
<dbReference type="InterPro" id="IPR005135">
    <property type="entry name" value="Endo/exonuclease/phosphatase"/>
</dbReference>
<dbReference type="Gramene" id="evm.model.10.283">
    <property type="protein sequence ID" value="cds.evm.model.10.283"/>
    <property type="gene ID" value="evm.TU.10.283"/>
</dbReference>
<evidence type="ECO:0000259" key="2">
    <source>
        <dbReference type="Pfam" id="PF03372"/>
    </source>
</evidence>
<dbReference type="InterPro" id="IPR025558">
    <property type="entry name" value="DUF4283"/>
</dbReference>
<dbReference type="Gene3D" id="3.30.420.10">
    <property type="entry name" value="Ribonuclease H-like superfamily/Ribonuclease H"/>
    <property type="match status" value="1"/>
</dbReference>
<dbReference type="InterPro" id="IPR036691">
    <property type="entry name" value="Endo/exonu/phosph_ase_sf"/>
</dbReference>
<dbReference type="OMA" id="RWWINEL"/>
<dbReference type="CDD" id="cd06222">
    <property type="entry name" value="RNase_H_like"/>
    <property type="match status" value="1"/>
</dbReference>
<dbReference type="Pfam" id="PF14392">
    <property type="entry name" value="zf-CCHC_4"/>
    <property type="match status" value="1"/>
</dbReference>
<dbReference type="Pfam" id="PF14111">
    <property type="entry name" value="DUF4283"/>
    <property type="match status" value="1"/>
</dbReference>
<dbReference type="InterPro" id="IPR044730">
    <property type="entry name" value="RNase_H-like_dom_plant"/>
</dbReference>
<evidence type="ECO:0000313" key="6">
    <source>
        <dbReference type="EnsemblPlants" id="cds.evm.model.10.283"/>
    </source>
</evidence>
<dbReference type="GO" id="GO:0004523">
    <property type="term" value="F:RNA-DNA hybrid ribonuclease activity"/>
    <property type="evidence" value="ECO:0007669"/>
    <property type="project" value="InterPro"/>
</dbReference>
<evidence type="ECO:0000259" key="1">
    <source>
        <dbReference type="Pfam" id="PF00078"/>
    </source>
</evidence>
<dbReference type="InterPro" id="IPR012337">
    <property type="entry name" value="RNaseH-like_sf"/>
</dbReference>
<keyword evidence="7" id="KW-1185">Reference proteome</keyword>
<dbReference type="InterPro" id="IPR040256">
    <property type="entry name" value="At4g02000-like"/>
</dbReference>
<dbReference type="Proteomes" id="UP000596661">
    <property type="component" value="Unassembled WGS sequence"/>
</dbReference>
<feature type="domain" description="DUF4283" evidence="4">
    <location>
        <begin position="44"/>
        <end position="120"/>
    </location>
</feature>
<dbReference type="GO" id="GO:0003676">
    <property type="term" value="F:nucleic acid binding"/>
    <property type="evidence" value="ECO:0007669"/>
    <property type="project" value="InterPro"/>
</dbReference>
<proteinExistence type="predicted"/>
<dbReference type="InterPro" id="IPR002156">
    <property type="entry name" value="RNaseH_domain"/>
</dbReference>
<dbReference type="Pfam" id="PF03372">
    <property type="entry name" value="Exo_endo_phos"/>
    <property type="match status" value="1"/>
</dbReference>
<dbReference type="InterPro" id="IPR036397">
    <property type="entry name" value="RNaseH_sf"/>
</dbReference>
<dbReference type="Gene3D" id="3.60.10.10">
    <property type="entry name" value="Endonuclease/exonuclease/phosphatase"/>
    <property type="match status" value="1"/>
</dbReference>
<dbReference type="SUPFAM" id="SSF53098">
    <property type="entry name" value="Ribonuclease H-like"/>
    <property type="match status" value="1"/>
</dbReference>
<feature type="domain" description="Endonuclease/exonuclease/phosphatase" evidence="2">
    <location>
        <begin position="372"/>
        <end position="592"/>
    </location>
</feature>
<dbReference type="InterPro" id="IPR000477">
    <property type="entry name" value="RT_dom"/>
</dbReference>
<sequence>MMASSSSEGRVLEVEKETIPLEEEETEVLRLPGSSTEEVAIDTRWCLVGKLLTGRVSDFNVFQNMMAFLWQPGMGMYVKELNPNLFLIQFHHEIDIQRVIDGSPWTYDRKPFIFTRLKEGDNPRLVEINNLDMWVQIHNLQTSNMTLSVVMALGNYIGTFIESDPNNFVGIWRDYLRVRVRINVDKPIKRRMKISIDNLSWYWANFKYEKIPTFCFICGIIGHSEKFCPRLFLKPLHLHEKPYSLEQKATTQRRQSTFGAQWLRSGAAVRESQGSSTEQGVNLVPRNVENTGELIGKNQGHDMFKDSLPNAGRNHSKGTQGINEEDLTLNVNSNVNFFDSTITTMVDSKRRRPDSTLGNFVGPRPPRAMSCLSWNCRGLGNLRAKQFLRDLVSQKKPSLLFLCETLCNKSSLENIRAHLGFESCFVVEARGHSGGLALLWKDTSEVVIQGFSFHHIDATVQMVGLPPWCFTGIYGVPKRELRFQTWDLFRSLKNDSHLPWCLLGDMNNLGSHFEKKGGRKYPDRLIEGFTKALDDCNLMDLPLVGYPFTWEKGRNSNEWIEERLDKALVTNSWLSLFPQSSLLNLEFSTSDHCPLLLILKGNTPFVSFRSFRSENAWIREPLCEQLVEGCWQGSGLVHIQEKIHHCGEVLGRWGRDITGNFRKRISDCKSQIRNSKWGRDSISIQQHKEWKEKLAERNNSLTRLQDSNGVWVNWESGLANVITSYFHDLFSTSSINMGAVLDGIRPSVSREQNEELLRIISEEEVRNALFQMHPDKSPGPDFPDSINDTDIVLIPKKKNPSQMGDLRPISLCNVIYKIASKVVANRMKNVLNYAISETQSAFVSGRLISDNIMVAFEVMHYLKRKTNGRKGYMAVSNCLATKVNLCIKKVLVENICPMCGVYAETELHILVSCNFAWACWEFAGLAAASREASSLGQWRIDLFRRLQDDLHSRAVMLCWALWCARNDLIWQQRSRSVKDVVTFANSSLDQWLKAQGKGNIPSLSPLKDGDGSELWLKPSVGIKLNVDAAISERSSKHGFGCVVRNADGILIAAFAGVKPGRVSPELAEIMGIMEALSWLKNHSYTQAIVETDSLVCAEAIRSAEVFVSSFGSVVEDCKKIFKSLFNVSLLFVKRSANCVAHFVARHSISLAERMFSINSVPMELMSILTSDCST</sequence>